<evidence type="ECO:0000313" key="2">
    <source>
        <dbReference type="EMBL" id="QFU74163.1"/>
    </source>
</evidence>
<dbReference type="EMBL" id="CP036422">
    <property type="protein sequence ID" value="QFU74163.1"/>
    <property type="molecule type" value="Genomic_DNA"/>
</dbReference>
<dbReference type="AlphaFoldDB" id="A0A5P9NEM2"/>
<evidence type="ECO:0000313" key="3">
    <source>
        <dbReference type="Proteomes" id="UP000326287"/>
    </source>
</evidence>
<organism evidence="2 3">
    <name type="scientific">Halioglobus maricola</name>
    <dbReference type="NCBI Taxonomy" id="2601894"/>
    <lineage>
        <taxon>Bacteria</taxon>
        <taxon>Pseudomonadati</taxon>
        <taxon>Pseudomonadota</taxon>
        <taxon>Gammaproteobacteria</taxon>
        <taxon>Cellvibrionales</taxon>
        <taxon>Halieaceae</taxon>
        <taxon>Halioglobus</taxon>
    </lineage>
</organism>
<feature type="signal peptide" evidence="1">
    <location>
        <begin position="1"/>
        <end position="27"/>
    </location>
</feature>
<dbReference type="RefSeq" id="WP_152660276.1">
    <property type="nucleotide sequence ID" value="NZ_CP036422.1"/>
</dbReference>
<proteinExistence type="predicted"/>
<dbReference type="OrthoDB" id="5738237at2"/>
<protein>
    <submittedName>
        <fullName evidence="2">UrcA family protein</fullName>
    </submittedName>
</protein>
<dbReference type="NCBIfam" id="TIGR04433">
    <property type="entry name" value="UrcA_uranyl"/>
    <property type="match status" value="1"/>
</dbReference>
<accession>A0A5P9NEM2</accession>
<keyword evidence="3" id="KW-1185">Reference proteome</keyword>
<evidence type="ECO:0000256" key="1">
    <source>
        <dbReference type="SAM" id="SignalP"/>
    </source>
</evidence>
<dbReference type="Proteomes" id="UP000326287">
    <property type="component" value="Chromosome"/>
</dbReference>
<dbReference type="InterPro" id="IPR030972">
    <property type="entry name" value="UrcA_uranyl"/>
</dbReference>
<keyword evidence="1" id="KW-0732">Signal</keyword>
<feature type="chain" id="PRO_5024892491" evidence="1">
    <location>
        <begin position="28"/>
        <end position="114"/>
    </location>
</feature>
<gene>
    <name evidence="2" type="ORF">EY643_00030</name>
</gene>
<name>A0A5P9NEM2_9GAMM</name>
<reference evidence="2 3" key="1">
    <citation type="submission" date="2019-02" db="EMBL/GenBank/DDBJ databases">
        <authorList>
            <person name="Li S.-H."/>
        </authorList>
    </citation>
    <scope>NUCLEOTIDE SEQUENCE [LARGE SCALE GENOMIC DNA]</scope>
    <source>
        <strain evidence="2 3">IMCC14385</strain>
    </source>
</reference>
<dbReference type="KEGG" id="halc:EY643_00030"/>
<sequence>MNRIVTKSILSAAAIAVTAGLSFNAAAESMNETLVEASQVPSTTVSFSRAELATEEGRIAVENRIREAAEDVCGPMDYHRAGGLAGVADSRECLDSAVAAAMSQIGADQVAAID</sequence>